<comment type="caution">
    <text evidence="8">The sequence shown here is derived from an EMBL/GenBank/DDBJ whole genome shotgun (WGS) entry which is preliminary data.</text>
</comment>
<evidence type="ECO:0000256" key="1">
    <source>
        <dbReference type="ARBA" id="ARBA00022617"/>
    </source>
</evidence>
<dbReference type="EMBL" id="FCOB02000013">
    <property type="protein sequence ID" value="SAK66991.1"/>
    <property type="molecule type" value="Genomic_DNA"/>
</dbReference>
<dbReference type="Gene3D" id="1.10.760.10">
    <property type="entry name" value="Cytochrome c-like domain"/>
    <property type="match status" value="1"/>
</dbReference>
<organism evidence="8 9">
    <name type="scientific">Caballeronia ptereochthonis</name>
    <dbReference type="NCBI Taxonomy" id="1777144"/>
    <lineage>
        <taxon>Bacteria</taxon>
        <taxon>Pseudomonadati</taxon>
        <taxon>Pseudomonadota</taxon>
        <taxon>Betaproteobacteria</taxon>
        <taxon>Burkholderiales</taxon>
        <taxon>Burkholderiaceae</taxon>
        <taxon>Caballeronia</taxon>
    </lineage>
</organism>
<keyword evidence="9" id="KW-1185">Reference proteome</keyword>
<evidence type="ECO:0000313" key="9">
    <source>
        <dbReference type="Proteomes" id="UP000054978"/>
    </source>
</evidence>
<dbReference type="Proteomes" id="UP000054978">
    <property type="component" value="Unassembled WGS sequence"/>
</dbReference>
<dbReference type="OrthoDB" id="9811281at2"/>
<name>A0A158BAB0_9BURK</name>
<gene>
    <name evidence="8" type="ORF">AWB83_03031</name>
</gene>
<keyword evidence="2 4" id="KW-0479">Metal-binding</keyword>
<accession>A0A158BAB0</accession>
<proteinExistence type="predicted"/>
<dbReference type="PANTHER" id="PTHR35008">
    <property type="entry name" value="BLL4482 PROTEIN-RELATED"/>
    <property type="match status" value="1"/>
</dbReference>
<dbReference type="GO" id="GO:0009055">
    <property type="term" value="F:electron transfer activity"/>
    <property type="evidence" value="ECO:0007669"/>
    <property type="project" value="InterPro"/>
</dbReference>
<feature type="region of interest" description="Disordered" evidence="5">
    <location>
        <begin position="157"/>
        <end position="178"/>
    </location>
</feature>
<keyword evidence="3 4" id="KW-0408">Iron</keyword>
<dbReference type="InterPro" id="IPR036909">
    <property type="entry name" value="Cyt_c-like_dom_sf"/>
</dbReference>
<evidence type="ECO:0000313" key="8">
    <source>
        <dbReference type="EMBL" id="SAK66991.1"/>
    </source>
</evidence>
<dbReference type="InterPro" id="IPR009056">
    <property type="entry name" value="Cyt_c-like_dom"/>
</dbReference>
<evidence type="ECO:0000256" key="5">
    <source>
        <dbReference type="SAM" id="MobiDB-lite"/>
    </source>
</evidence>
<dbReference type="STRING" id="1777144.AWB83_03031"/>
<evidence type="ECO:0000256" key="3">
    <source>
        <dbReference type="ARBA" id="ARBA00023004"/>
    </source>
</evidence>
<evidence type="ECO:0000256" key="6">
    <source>
        <dbReference type="SAM" id="SignalP"/>
    </source>
</evidence>
<dbReference type="AlphaFoldDB" id="A0A158BAB0"/>
<dbReference type="PROSITE" id="PS51007">
    <property type="entry name" value="CYTC"/>
    <property type="match status" value="1"/>
</dbReference>
<evidence type="ECO:0000256" key="2">
    <source>
        <dbReference type="ARBA" id="ARBA00022723"/>
    </source>
</evidence>
<feature type="signal peptide" evidence="6">
    <location>
        <begin position="1"/>
        <end position="22"/>
    </location>
</feature>
<dbReference type="InterPro" id="IPR051459">
    <property type="entry name" value="Cytochrome_c-type_DH"/>
</dbReference>
<dbReference type="Pfam" id="PF00034">
    <property type="entry name" value="Cytochrom_C"/>
    <property type="match status" value="1"/>
</dbReference>
<dbReference type="GO" id="GO:0020037">
    <property type="term" value="F:heme binding"/>
    <property type="evidence" value="ECO:0007669"/>
    <property type="project" value="InterPro"/>
</dbReference>
<feature type="chain" id="PRO_5007621544" evidence="6">
    <location>
        <begin position="23"/>
        <end position="178"/>
    </location>
</feature>
<dbReference type="PANTHER" id="PTHR35008:SF8">
    <property type="entry name" value="ALCOHOL DEHYDROGENASE CYTOCHROME C SUBUNIT"/>
    <property type="match status" value="1"/>
</dbReference>
<sequence length="178" mass="18728">MLKRHVTVLSAFFCAASLPCHAAGSGYGIGAPIDPKAVSAWNIDIDSAGHGLPVGSGDVAHGKEIFGAKCASCHGANGEGGIGDPLVGGMGTLADAKPKKTIGSYWPYPTTLFDYIRRAMPYDAPQSLSADEVYALSAYLLYLNHVVPENTRLDAQSLPKVKMPNREGFVSDPRPGKL</sequence>
<reference evidence="8" key="1">
    <citation type="submission" date="2016-01" db="EMBL/GenBank/DDBJ databases">
        <authorList>
            <person name="Peeters C."/>
        </authorList>
    </citation>
    <scope>NUCLEOTIDE SEQUENCE [LARGE SCALE GENOMIC DNA]</scope>
    <source>
        <strain evidence="8">LMG 29326</strain>
    </source>
</reference>
<feature type="domain" description="Cytochrome c" evidence="7">
    <location>
        <begin position="57"/>
        <end position="144"/>
    </location>
</feature>
<dbReference type="GO" id="GO:0046872">
    <property type="term" value="F:metal ion binding"/>
    <property type="evidence" value="ECO:0007669"/>
    <property type="project" value="UniProtKB-KW"/>
</dbReference>
<evidence type="ECO:0000256" key="4">
    <source>
        <dbReference type="PROSITE-ProRule" id="PRU00433"/>
    </source>
</evidence>
<protein>
    <submittedName>
        <fullName evidence="8">Cytochrome biogenesis protein CcdA</fullName>
    </submittedName>
</protein>
<dbReference type="SUPFAM" id="SSF46626">
    <property type="entry name" value="Cytochrome c"/>
    <property type="match status" value="1"/>
</dbReference>
<evidence type="ECO:0000259" key="7">
    <source>
        <dbReference type="PROSITE" id="PS51007"/>
    </source>
</evidence>
<keyword evidence="6" id="KW-0732">Signal</keyword>
<dbReference type="RefSeq" id="WP_087046418.1">
    <property type="nucleotide sequence ID" value="NZ_FCOB02000013.1"/>
</dbReference>
<keyword evidence="1 4" id="KW-0349">Heme</keyword>